<dbReference type="AlphaFoldDB" id="A0AA42DQ99"/>
<accession>A0AA42DQ99</accession>
<gene>
    <name evidence="1" type="ORF">PBV87_15090</name>
</gene>
<dbReference type="RefSeq" id="WP_271012784.1">
    <property type="nucleotide sequence ID" value="NZ_JAQIFT010000056.1"/>
</dbReference>
<evidence type="ECO:0000313" key="2">
    <source>
        <dbReference type="Proteomes" id="UP001169242"/>
    </source>
</evidence>
<dbReference type="EMBL" id="JAQIFT010000056">
    <property type="protein sequence ID" value="MDA3732801.1"/>
    <property type="molecule type" value="Genomic_DNA"/>
</dbReference>
<sequence length="203" mass="22409">MQNWVKRSLSFLVGCSVLGGIILPSTVLAKEAKPEPKAPIVEPCHCPNHNLISKIEFNYAERLDGDDTLISIDQNKPTLMLETAFHTICSGDLVWLNGMVVLDHEYEPDTEDGEVGREAENANITIIIEKYSDLIPTPSPIYTLEVDLVPGSDDVAIPFSHIDLASSHLENVHYRVLVYSDCPLAEDADIEGPNTLAAIRFIK</sequence>
<keyword evidence="2" id="KW-1185">Reference proteome</keyword>
<protein>
    <submittedName>
        <fullName evidence="1">Uncharacterized protein</fullName>
    </submittedName>
</protein>
<organism evidence="1 2">
    <name type="scientific">Holtiella tumoricola</name>
    <dbReference type="NCBI Taxonomy" id="3018743"/>
    <lineage>
        <taxon>Bacteria</taxon>
        <taxon>Bacillati</taxon>
        <taxon>Bacillota</taxon>
        <taxon>Clostridia</taxon>
        <taxon>Lachnospirales</taxon>
        <taxon>Cellulosilyticaceae</taxon>
        <taxon>Holtiella</taxon>
    </lineage>
</organism>
<reference evidence="1" key="1">
    <citation type="journal article" date="2023" name="Int. J. Syst. Evol. Microbiol.">
        <title>&lt;i&gt;Holtiella tumoricola&lt;/i&gt; gen. nov. sp. nov., isolated from a human clinical sample.</title>
        <authorList>
            <person name="Allen-Vercoe E."/>
            <person name="Daigneault M.C."/>
            <person name="Vancuren S.J."/>
            <person name="Cochrane K."/>
            <person name="O'Neal L.L."/>
            <person name="Sankaranarayanan K."/>
            <person name="Lawson P.A."/>
        </authorList>
    </citation>
    <scope>NUCLEOTIDE SEQUENCE</scope>
    <source>
        <strain evidence="1">CC70A</strain>
    </source>
</reference>
<dbReference type="Proteomes" id="UP001169242">
    <property type="component" value="Unassembled WGS sequence"/>
</dbReference>
<comment type="caution">
    <text evidence="1">The sequence shown here is derived from an EMBL/GenBank/DDBJ whole genome shotgun (WGS) entry which is preliminary data.</text>
</comment>
<name>A0AA42DQ99_9FIRM</name>
<proteinExistence type="predicted"/>
<evidence type="ECO:0000313" key="1">
    <source>
        <dbReference type="EMBL" id="MDA3732801.1"/>
    </source>
</evidence>